<name>A0ABY6VX67_9BURK</name>
<evidence type="ECO:0000313" key="2">
    <source>
        <dbReference type="Proteomes" id="UP000366065"/>
    </source>
</evidence>
<reference evidence="1 2" key="1">
    <citation type="submission" date="2019-08" db="EMBL/GenBank/DDBJ databases">
        <authorList>
            <person name="Peeters C."/>
        </authorList>
    </citation>
    <scope>NUCLEOTIDE SEQUENCE [LARGE SCALE GENOMIC DNA]</scope>
    <source>
        <strain evidence="1 2">LMG 20602</strain>
    </source>
</reference>
<gene>
    <name evidence="1" type="ORF">PCA20602_02070</name>
</gene>
<comment type="caution">
    <text evidence="1">The sequence shown here is derived from an EMBL/GenBank/DDBJ whole genome shotgun (WGS) entry which is preliminary data.</text>
</comment>
<evidence type="ECO:0000313" key="1">
    <source>
        <dbReference type="EMBL" id="VVD99717.1"/>
    </source>
</evidence>
<organism evidence="1 2">
    <name type="scientific">Pandoraea capi</name>
    <dbReference type="NCBI Taxonomy" id="2508286"/>
    <lineage>
        <taxon>Bacteria</taxon>
        <taxon>Pseudomonadati</taxon>
        <taxon>Pseudomonadota</taxon>
        <taxon>Betaproteobacteria</taxon>
        <taxon>Burkholderiales</taxon>
        <taxon>Burkholderiaceae</taxon>
        <taxon>Pandoraea</taxon>
    </lineage>
</organism>
<sequence>MILMFRGDATDHANDKKTATLYLAGHQQPLWTRTLGVMKAGLDRFGLNPPSEPRRYTAPFLSLKEALAPYFQEMFPEFDASTDRISSIQLDRCDGDIFEKMVANGAMVVRNRASGSMCSDFDSEKERRAMWFAWIFGRAAGIPAEVAAPPETSDLDAVSDIAGPHWLSGLTLREPFDYNDERLDQHIADVTVAVQESTQRQHRQLDEMIRNRFNTHTS</sequence>
<keyword evidence="2" id="KW-1185">Reference proteome</keyword>
<dbReference type="Proteomes" id="UP000366065">
    <property type="component" value="Unassembled WGS sequence"/>
</dbReference>
<protein>
    <submittedName>
        <fullName evidence="1">Uncharacterized protein</fullName>
    </submittedName>
</protein>
<accession>A0ABY6VX67</accession>
<proteinExistence type="predicted"/>
<dbReference type="EMBL" id="CABPRV010000004">
    <property type="protein sequence ID" value="VVD99717.1"/>
    <property type="molecule type" value="Genomic_DNA"/>
</dbReference>